<comment type="caution">
    <text evidence="2">The sequence shown here is derived from an EMBL/GenBank/DDBJ whole genome shotgun (WGS) entry which is preliminary data.</text>
</comment>
<keyword evidence="3" id="KW-1185">Reference proteome</keyword>
<reference evidence="2 3" key="1">
    <citation type="submission" date="2018-07" db="EMBL/GenBank/DDBJ databases">
        <title>Genomic Encyclopedia of Type Strains, Phase III (KMG-III): the genomes of soil and plant-associated and newly described type strains.</title>
        <authorList>
            <person name="Whitman W."/>
        </authorList>
    </citation>
    <scope>NUCLEOTIDE SEQUENCE [LARGE SCALE GENOMIC DNA]</scope>
    <source>
        <strain evidence="2 3">CECT 7946</strain>
    </source>
</reference>
<name>A0A3D9GZC7_9FLAO</name>
<proteinExistence type="predicted"/>
<protein>
    <recommendedName>
        <fullName evidence="4">SH3 domain-containing protein</fullName>
    </recommendedName>
</protein>
<organism evidence="2 3">
    <name type="scientific">Winogradskyella eximia</name>
    <dbReference type="NCBI Taxonomy" id="262006"/>
    <lineage>
        <taxon>Bacteria</taxon>
        <taxon>Pseudomonadati</taxon>
        <taxon>Bacteroidota</taxon>
        <taxon>Flavobacteriia</taxon>
        <taxon>Flavobacteriales</taxon>
        <taxon>Flavobacteriaceae</taxon>
        <taxon>Winogradskyella</taxon>
    </lineage>
</organism>
<dbReference type="OrthoDB" id="1446823at2"/>
<evidence type="ECO:0008006" key="4">
    <source>
        <dbReference type="Google" id="ProtNLM"/>
    </source>
</evidence>
<evidence type="ECO:0000313" key="3">
    <source>
        <dbReference type="Proteomes" id="UP000256980"/>
    </source>
</evidence>
<dbReference type="AlphaFoldDB" id="A0A3D9GZC7"/>
<keyword evidence="1" id="KW-0732">Signal</keyword>
<evidence type="ECO:0000313" key="2">
    <source>
        <dbReference type="EMBL" id="RED42614.1"/>
    </source>
</evidence>
<dbReference type="RefSeq" id="WP_115818265.1">
    <property type="nucleotide sequence ID" value="NZ_QRDV01000008.1"/>
</dbReference>
<accession>A0A3D9GZC7</accession>
<sequence>MKKLLFTIILLGCYLVTSAQNPPKVGDQLTIKAPHAHTFNYIKFPKPNILIKRGTVDRYKSVYENDVLVDDVETAKNGDTYVILKKKDGSKFFGYLSEVKANYAKALNAGEIVTTK</sequence>
<gene>
    <name evidence="2" type="ORF">DFQ10_10821</name>
</gene>
<feature type="signal peptide" evidence="1">
    <location>
        <begin position="1"/>
        <end position="19"/>
    </location>
</feature>
<evidence type="ECO:0000256" key="1">
    <source>
        <dbReference type="SAM" id="SignalP"/>
    </source>
</evidence>
<feature type="chain" id="PRO_5017675358" description="SH3 domain-containing protein" evidence="1">
    <location>
        <begin position="20"/>
        <end position="116"/>
    </location>
</feature>
<dbReference type="Proteomes" id="UP000256980">
    <property type="component" value="Unassembled WGS sequence"/>
</dbReference>
<dbReference type="EMBL" id="QRDV01000008">
    <property type="protein sequence ID" value="RED42614.1"/>
    <property type="molecule type" value="Genomic_DNA"/>
</dbReference>